<organism evidence="1 2">
    <name type="scientific">Streptococcus parasanguinis CC87K</name>
    <dbReference type="NCBI Taxonomy" id="1073372"/>
    <lineage>
        <taxon>Bacteria</taxon>
        <taxon>Bacillati</taxon>
        <taxon>Bacillota</taxon>
        <taxon>Bacilli</taxon>
        <taxon>Lactobacillales</taxon>
        <taxon>Streptococcaceae</taxon>
        <taxon>Streptococcus</taxon>
    </lineage>
</organism>
<dbReference type="AlphaFoldDB" id="V8BEU7"/>
<keyword evidence="2" id="KW-1185">Reference proteome</keyword>
<dbReference type="PATRIC" id="fig|1073372.3.peg.11"/>
<evidence type="ECO:0000313" key="2">
    <source>
        <dbReference type="Proteomes" id="UP000018716"/>
    </source>
</evidence>
<dbReference type="InterPro" id="IPR026487">
    <property type="entry name" value="CHP04141"/>
</dbReference>
<reference evidence="1 2" key="1">
    <citation type="submission" date="2013-10" db="EMBL/GenBank/DDBJ databases">
        <title>The Genome Sequence of Streptococcus parasanguinis CC87K.</title>
        <authorList>
            <consortium name="The Broad Institute Genomics Platform"/>
            <person name="Earl A."/>
            <person name="Allen-Vercoe E."/>
            <person name="Daigneault M."/>
            <person name="Young S.K."/>
            <person name="Zeng Q."/>
            <person name="Gargeya S."/>
            <person name="Fitzgerald M."/>
            <person name="Abouelleil A."/>
            <person name="Alvarado L."/>
            <person name="Chapman S.B."/>
            <person name="Gainer-Dewar J."/>
            <person name="Goldberg J."/>
            <person name="Griggs A."/>
            <person name="Gujja S."/>
            <person name="Hansen M."/>
            <person name="Howarth C."/>
            <person name="Imamovic A."/>
            <person name="Ireland A."/>
            <person name="Larimer J."/>
            <person name="McCowan C."/>
            <person name="Murphy C."/>
            <person name="Pearson M."/>
            <person name="Poon T.W."/>
            <person name="Priest M."/>
            <person name="Roberts A."/>
            <person name="Saif S."/>
            <person name="Shea T."/>
            <person name="Sykes S."/>
            <person name="Wortman J."/>
            <person name="Nusbaum C."/>
            <person name="Birren B."/>
        </authorList>
    </citation>
    <scope>NUCLEOTIDE SEQUENCE [LARGE SCALE GENOMIC DNA]</scope>
    <source>
        <strain evidence="1 2">CC87K</strain>
    </source>
</reference>
<proteinExistence type="predicted"/>
<sequence length="615" mass="71259">MAKNTENYNLLLHNTNDFDECLKDDFKGSQFHKLDVEKHNNFKEGRIYIASTEENTVEWLDTLNLYTKDDLEGDLYKNKSNKAVLMLKFEKSDEKKEYIFSLVYGYGRTMLDDRYIVKNFGLRTAINLIEESNIKSLNSLNISSDYIDIQRQALSYVSHSDLQVNTNADILKSISGKAPSSSNFSSMSGADNLRFSAKSDVSLSELLKDILNAYKSDSYKEKGLEWIDHIQTVRDSKIIASLNKELIDHIKNDSLDNPVIAPNKIISYLDIEGYFISGMNSSHKLKENFYDDIPSDQFWEFLSEKIEDKIILDKLKNCSLYCWTNDSAQKVSSIYDSLFIEIEHDNKKFFLNNGDWFRIESSYYSKITNKIDSIKIFSDPVIPSCEIKWSEGEFNEKFVASAPDRFKLFDKKNFHSPDYGHSRIEPADIITREKQFIHVKKGGSSANLSHLFAQGVVSAQLYKNEILFINEINKLFEEGYFKPDDEIEVIYGVIDKRFTKKASEILPFFSMINLSQHYDNLSNMGVRCCLLFIEQKVPVYNKKEEQVLDRVLEALGDHEKTSSELFESLKDFLMENKIGTNNTFKNKYLEKFVNNGNLQTNYASRNRKYRKQVTT</sequence>
<accession>V8BEU7</accession>
<dbReference type="RefSeq" id="WP_023917383.1">
    <property type="nucleotide sequence ID" value="NZ_KI669401.1"/>
</dbReference>
<evidence type="ECO:0000313" key="1">
    <source>
        <dbReference type="EMBL" id="ETD13694.1"/>
    </source>
</evidence>
<gene>
    <name evidence="1" type="ORF">HMPREF1195_00012</name>
</gene>
<dbReference type="HOGENOM" id="CLU_030869_0_0_9"/>
<comment type="caution">
    <text evidence="1">The sequence shown here is derived from an EMBL/GenBank/DDBJ whole genome shotgun (WGS) entry which is preliminary data.</text>
</comment>
<dbReference type="OrthoDB" id="2234534at2"/>
<name>V8BEU7_STRPA</name>
<dbReference type="EMBL" id="AZJD01000001">
    <property type="protein sequence ID" value="ETD13694.1"/>
    <property type="molecule type" value="Genomic_DNA"/>
</dbReference>
<protein>
    <recommendedName>
        <fullName evidence="3">Sporadically distributed protein, TIGR04141 family</fullName>
    </recommendedName>
</protein>
<evidence type="ECO:0008006" key="3">
    <source>
        <dbReference type="Google" id="ProtNLM"/>
    </source>
</evidence>
<dbReference type="Pfam" id="PF19614">
    <property type="entry name" value="DUF6119"/>
    <property type="match status" value="1"/>
</dbReference>
<dbReference type="NCBIfam" id="TIGR04141">
    <property type="entry name" value="TIGR04141 family sporadically distributed protein"/>
    <property type="match status" value="1"/>
</dbReference>
<dbReference type="Proteomes" id="UP000018716">
    <property type="component" value="Unassembled WGS sequence"/>
</dbReference>